<accession>A0A9N7TV43</accession>
<keyword evidence="4" id="KW-0789">Thiol protease inhibitor</keyword>
<evidence type="ECO:0000256" key="3">
    <source>
        <dbReference type="ARBA" id="ARBA00022690"/>
    </source>
</evidence>
<reference evidence="9" key="1">
    <citation type="submission" date="2020-03" db="EMBL/GenBank/DDBJ databases">
        <authorList>
            <person name="Weist P."/>
        </authorList>
    </citation>
    <scope>NUCLEOTIDE SEQUENCE</scope>
</reference>
<feature type="compositionally biased region" description="Basic residues" evidence="7">
    <location>
        <begin position="9"/>
        <end position="19"/>
    </location>
</feature>
<gene>
    <name evidence="9" type="ORF">PLEPLA_LOCUS7542</name>
</gene>
<dbReference type="EMBL" id="CADEAL010000403">
    <property type="protein sequence ID" value="CAB1419691.1"/>
    <property type="molecule type" value="Genomic_DNA"/>
</dbReference>
<dbReference type="InterPro" id="IPR038765">
    <property type="entry name" value="Papain-like_cys_pep_sf"/>
</dbReference>
<feature type="domain" description="Cathepsin propeptide inhibitor" evidence="8">
    <location>
        <begin position="65"/>
        <end position="125"/>
    </location>
</feature>
<keyword evidence="3" id="KW-0646">Protease inhibitor</keyword>
<evidence type="ECO:0000256" key="5">
    <source>
        <dbReference type="ARBA" id="ARBA00053917"/>
    </source>
</evidence>
<dbReference type="GO" id="GO:0005773">
    <property type="term" value="C:vacuole"/>
    <property type="evidence" value="ECO:0007669"/>
    <property type="project" value="UniProtKB-SubCell"/>
</dbReference>
<comment type="subcellular location">
    <subcellularLocation>
        <location evidence="1">Vacuole</location>
    </subcellularLocation>
</comment>
<evidence type="ECO:0000256" key="6">
    <source>
        <dbReference type="ARBA" id="ARBA00074892"/>
    </source>
</evidence>
<evidence type="ECO:0000256" key="7">
    <source>
        <dbReference type="SAM" id="MobiDB-lite"/>
    </source>
</evidence>
<dbReference type="FunFam" id="1.10.287.2250:FF:000003">
    <property type="entry name" value="Cathepsin L"/>
    <property type="match status" value="1"/>
</dbReference>
<dbReference type="SMART" id="SM00848">
    <property type="entry name" value="Inhibitor_I29"/>
    <property type="match status" value="1"/>
</dbReference>
<dbReference type="Pfam" id="PF08246">
    <property type="entry name" value="Inhibitor_I29"/>
    <property type="match status" value="1"/>
</dbReference>
<dbReference type="Proteomes" id="UP001153269">
    <property type="component" value="Unassembled WGS sequence"/>
</dbReference>
<feature type="region of interest" description="Disordered" evidence="7">
    <location>
        <begin position="1"/>
        <end position="28"/>
    </location>
</feature>
<dbReference type="GO" id="GO:0004869">
    <property type="term" value="F:cysteine-type endopeptidase inhibitor activity"/>
    <property type="evidence" value="ECO:0007669"/>
    <property type="project" value="UniProtKB-KW"/>
</dbReference>
<evidence type="ECO:0000259" key="8">
    <source>
        <dbReference type="SMART" id="SM00848"/>
    </source>
</evidence>
<protein>
    <recommendedName>
        <fullName evidence="6">Cystein proteinase inhibitor protein salarin</fullName>
    </recommendedName>
</protein>
<evidence type="ECO:0000313" key="10">
    <source>
        <dbReference type="Proteomes" id="UP001153269"/>
    </source>
</evidence>
<comment type="function">
    <text evidence="5">Inhibits papain and ficin (cysteine proteinases) but not trypsin (a serine proteinase).</text>
</comment>
<evidence type="ECO:0000256" key="4">
    <source>
        <dbReference type="ARBA" id="ARBA00022704"/>
    </source>
</evidence>
<keyword evidence="10" id="KW-1185">Reference proteome</keyword>
<dbReference type="InterPro" id="IPR013201">
    <property type="entry name" value="Prot_inhib_I29"/>
</dbReference>
<evidence type="ECO:0000256" key="1">
    <source>
        <dbReference type="ARBA" id="ARBA00004116"/>
    </source>
</evidence>
<organism evidence="9 10">
    <name type="scientific">Pleuronectes platessa</name>
    <name type="common">European plaice</name>
    <dbReference type="NCBI Taxonomy" id="8262"/>
    <lineage>
        <taxon>Eukaryota</taxon>
        <taxon>Metazoa</taxon>
        <taxon>Chordata</taxon>
        <taxon>Craniata</taxon>
        <taxon>Vertebrata</taxon>
        <taxon>Euteleostomi</taxon>
        <taxon>Actinopterygii</taxon>
        <taxon>Neopterygii</taxon>
        <taxon>Teleostei</taxon>
        <taxon>Neoteleostei</taxon>
        <taxon>Acanthomorphata</taxon>
        <taxon>Carangaria</taxon>
        <taxon>Pleuronectiformes</taxon>
        <taxon>Pleuronectoidei</taxon>
        <taxon>Pleuronectidae</taxon>
        <taxon>Pleuronectes</taxon>
    </lineage>
</organism>
<evidence type="ECO:0000256" key="2">
    <source>
        <dbReference type="ARBA" id="ARBA00022554"/>
    </source>
</evidence>
<dbReference type="Gene3D" id="1.10.287.2250">
    <property type="match status" value="1"/>
</dbReference>
<evidence type="ECO:0000313" key="9">
    <source>
        <dbReference type="EMBL" id="CAB1419691.1"/>
    </source>
</evidence>
<proteinExistence type="predicted"/>
<keyword evidence="2" id="KW-0926">Vacuole</keyword>
<comment type="caution">
    <text evidence="9">The sequence shown here is derived from an EMBL/GenBank/DDBJ whole genome shotgun (WGS) entry which is preliminary data.</text>
</comment>
<dbReference type="SUPFAM" id="SSF54001">
    <property type="entry name" value="Cysteine proteinases"/>
    <property type="match status" value="1"/>
</dbReference>
<name>A0A9N7TV43_PLEPL</name>
<sequence>MGNRCGNHTGKKRKKKRNSRGAGLRLRTSPNSQTLNLRMLSCVCVLLLAASALSHLDEDFLDAQWDEWKITHLREYNGLGEEGIRRAVWDKNMRMIAAHNEEAALGLHSYEMGMNHLGDMTSEEVADKMTGLLVPLERERSFTMALDDRAVQTPQIC</sequence>
<dbReference type="AlphaFoldDB" id="A0A9N7TV43"/>